<feature type="transmembrane region" description="Helical" evidence="9">
    <location>
        <begin position="117"/>
        <end position="135"/>
    </location>
</feature>
<evidence type="ECO:0000313" key="11">
    <source>
        <dbReference type="EMBL" id="MDM7892361.1"/>
    </source>
</evidence>
<keyword evidence="9" id="KW-1133">Transmembrane helix</keyword>
<dbReference type="Gene3D" id="1.20.5.1930">
    <property type="match status" value="1"/>
</dbReference>
<evidence type="ECO:0000256" key="8">
    <source>
        <dbReference type="ARBA" id="ARBA00023012"/>
    </source>
</evidence>
<feature type="transmembrane region" description="Helical" evidence="9">
    <location>
        <begin position="141"/>
        <end position="159"/>
    </location>
</feature>
<evidence type="ECO:0000256" key="2">
    <source>
        <dbReference type="ARBA" id="ARBA00012438"/>
    </source>
</evidence>
<organism evidence="11 12">
    <name type="scientific">Curtobacterium caseinilyticum</name>
    <dbReference type="NCBI Taxonomy" id="3055137"/>
    <lineage>
        <taxon>Bacteria</taxon>
        <taxon>Bacillati</taxon>
        <taxon>Actinomycetota</taxon>
        <taxon>Actinomycetes</taxon>
        <taxon>Micrococcales</taxon>
        <taxon>Microbacteriaceae</taxon>
        <taxon>Curtobacterium</taxon>
    </lineage>
</organism>
<dbReference type="SUPFAM" id="SSF55874">
    <property type="entry name" value="ATPase domain of HSP90 chaperone/DNA topoisomerase II/histidine kinase"/>
    <property type="match status" value="1"/>
</dbReference>
<keyword evidence="7" id="KW-0067">ATP-binding</keyword>
<evidence type="ECO:0000256" key="3">
    <source>
        <dbReference type="ARBA" id="ARBA00022553"/>
    </source>
</evidence>
<dbReference type="InterPro" id="IPR050482">
    <property type="entry name" value="Sensor_HK_TwoCompSys"/>
</dbReference>
<dbReference type="PANTHER" id="PTHR24421">
    <property type="entry name" value="NITRATE/NITRITE SENSOR PROTEIN NARX-RELATED"/>
    <property type="match status" value="1"/>
</dbReference>
<evidence type="ECO:0000256" key="9">
    <source>
        <dbReference type="SAM" id="Phobius"/>
    </source>
</evidence>
<comment type="catalytic activity">
    <reaction evidence="1">
        <text>ATP + protein L-histidine = ADP + protein N-phospho-L-histidine.</text>
        <dbReference type="EC" id="2.7.13.3"/>
    </reaction>
</comment>
<reference evidence="11 12" key="1">
    <citation type="submission" date="2023-06" db="EMBL/GenBank/DDBJ databases">
        <authorList>
            <person name="Feng G."/>
            <person name="Li J."/>
            <person name="Zhu H."/>
        </authorList>
    </citation>
    <scope>NUCLEOTIDE SEQUENCE [LARGE SCALE GENOMIC DNA]</scope>
    <source>
        <strain evidence="11 12">RHCKG28</strain>
    </source>
</reference>
<keyword evidence="8" id="KW-0902">Two-component regulatory system</keyword>
<feature type="transmembrane region" description="Helical" evidence="9">
    <location>
        <begin position="18"/>
        <end position="36"/>
    </location>
</feature>
<sequence>MQNTTLSSYFRSARGCRLLVDLTVGVAFACVIWTYSLSYDGSVDNGDRAVRAWTGWHLFIPAVTVALVGVRRLVPWPVLAALLAVDWYDRWRSIGSEPFGVAMGLFTIASERPWRQTLVAGGVALSVLVASTQLIGRTTRGFWTCLIVYTFGIVAGLAVRRVQAYRWRVLRLLAQSRIERRTTQRAEERAALALEVHDVCSNSLAVVSRLSEVARSRVAAEPDTAMRLLDDVARVARDGMAEVRRFVRLAESDPVDGDVHAMIARVRAVGVPLTATISGEPRDQRVAATVYRVVQEALTNVLRHAGPDRVELEVRHDQEGGVSLRVLNDGVVATTRGSGRGTRGMAERVATLGGSLRVGPGHEDGTWCVEAVVPPPGGLATAQRRSTVVAR</sequence>
<keyword evidence="9" id="KW-0812">Transmembrane</keyword>
<evidence type="ECO:0000256" key="6">
    <source>
        <dbReference type="ARBA" id="ARBA00022777"/>
    </source>
</evidence>
<evidence type="ECO:0000313" key="12">
    <source>
        <dbReference type="Proteomes" id="UP001236404"/>
    </source>
</evidence>
<evidence type="ECO:0000259" key="10">
    <source>
        <dbReference type="Pfam" id="PF07730"/>
    </source>
</evidence>
<dbReference type="CDD" id="cd16917">
    <property type="entry name" value="HATPase_UhpB-NarQ-NarX-like"/>
    <property type="match status" value="1"/>
</dbReference>
<evidence type="ECO:0000256" key="7">
    <source>
        <dbReference type="ARBA" id="ARBA00022840"/>
    </source>
</evidence>
<dbReference type="Pfam" id="PF07730">
    <property type="entry name" value="HisKA_3"/>
    <property type="match status" value="1"/>
</dbReference>
<dbReference type="EC" id="2.7.13.3" evidence="2"/>
<evidence type="ECO:0000256" key="1">
    <source>
        <dbReference type="ARBA" id="ARBA00000085"/>
    </source>
</evidence>
<keyword evidence="5" id="KW-0547">Nucleotide-binding</keyword>
<dbReference type="GO" id="GO:0016301">
    <property type="term" value="F:kinase activity"/>
    <property type="evidence" value="ECO:0007669"/>
    <property type="project" value="UniProtKB-KW"/>
</dbReference>
<dbReference type="EMBL" id="JAUCMN010000007">
    <property type="protein sequence ID" value="MDM7892361.1"/>
    <property type="molecule type" value="Genomic_DNA"/>
</dbReference>
<keyword evidence="9" id="KW-0472">Membrane</keyword>
<dbReference type="InterPro" id="IPR011712">
    <property type="entry name" value="Sig_transdc_His_kin_sub3_dim/P"/>
</dbReference>
<name>A0ABT7TRY1_9MICO</name>
<dbReference type="RefSeq" id="WP_289474064.1">
    <property type="nucleotide sequence ID" value="NZ_JAUCMN010000007.1"/>
</dbReference>
<comment type="caution">
    <text evidence="11">The sequence shown here is derived from an EMBL/GenBank/DDBJ whole genome shotgun (WGS) entry which is preliminary data.</text>
</comment>
<keyword evidence="3" id="KW-0597">Phosphoprotein</keyword>
<keyword evidence="12" id="KW-1185">Reference proteome</keyword>
<feature type="transmembrane region" description="Helical" evidence="9">
    <location>
        <begin position="56"/>
        <end position="74"/>
    </location>
</feature>
<proteinExistence type="predicted"/>
<feature type="domain" description="Signal transduction histidine kinase subgroup 3 dimerisation and phosphoacceptor" evidence="10">
    <location>
        <begin position="188"/>
        <end position="248"/>
    </location>
</feature>
<evidence type="ECO:0000256" key="5">
    <source>
        <dbReference type="ARBA" id="ARBA00022741"/>
    </source>
</evidence>
<dbReference type="Proteomes" id="UP001236404">
    <property type="component" value="Unassembled WGS sequence"/>
</dbReference>
<dbReference type="PANTHER" id="PTHR24421:SF10">
    <property type="entry name" value="NITRATE_NITRITE SENSOR PROTEIN NARQ"/>
    <property type="match status" value="1"/>
</dbReference>
<dbReference type="InterPro" id="IPR036890">
    <property type="entry name" value="HATPase_C_sf"/>
</dbReference>
<evidence type="ECO:0000256" key="4">
    <source>
        <dbReference type="ARBA" id="ARBA00022679"/>
    </source>
</evidence>
<keyword evidence="4" id="KW-0808">Transferase</keyword>
<keyword evidence="6 11" id="KW-0418">Kinase</keyword>
<accession>A0ABT7TRY1</accession>
<gene>
    <name evidence="11" type="ORF">QUG93_11750</name>
</gene>
<dbReference type="Gene3D" id="3.30.565.10">
    <property type="entry name" value="Histidine kinase-like ATPase, C-terminal domain"/>
    <property type="match status" value="1"/>
</dbReference>
<protein>
    <recommendedName>
        <fullName evidence="2">histidine kinase</fullName>
        <ecNumber evidence="2">2.7.13.3</ecNumber>
    </recommendedName>
</protein>